<dbReference type="PROSITE" id="PS51020">
    <property type="entry name" value="SPONDIN"/>
    <property type="match status" value="1"/>
</dbReference>
<dbReference type="InterPro" id="IPR036277">
    <property type="entry name" value="SMC_hinge_sf"/>
</dbReference>
<dbReference type="SUPFAM" id="SSF48403">
    <property type="entry name" value="Ankyrin repeat"/>
    <property type="match status" value="1"/>
</dbReference>
<feature type="domain" description="Spondin" evidence="9">
    <location>
        <begin position="2132"/>
        <end position="2221"/>
    </location>
</feature>
<feature type="repeat" description="ANK" evidence="5">
    <location>
        <begin position="365"/>
        <end position="397"/>
    </location>
</feature>
<dbReference type="SMART" id="SM00494">
    <property type="entry name" value="ChtBD2"/>
    <property type="match status" value="1"/>
</dbReference>
<dbReference type="GO" id="GO:0000796">
    <property type="term" value="C:condensin complex"/>
    <property type="evidence" value="ECO:0007669"/>
    <property type="project" value="TreeGrafter"/>
</dbReference>
<dbReference type="InterPro" id="IPR010935">
    <property type="entry name" value="SMC_hinge"/>
</dbReference>
<feature type="coiled-coil region" evidence="6">
    <location>
        <begin position="1998"/>
        <end position="2035"/>
    </location>
</feature>
<gene>
    <name evidence="10" type="ORF">RND71_043331</name>
</gene>
<dbReference type="InterPro" id="IPR002557">
    <property type="entry name" value="Chitin-bd_dom"/>
</dbReference>
<dbReference type="Gene3D" id="1.20.1060.20">
    <property type="match status" value="1"/>
</dbReference>
<feature type="region of interest" description="Disordered" evidence="7">
    <location>
        <begin position="690"/>
        <end position="711"/>
    </location>
</feature>
<dbReference type="Gene3D" id="1.25.40.20">
    <property type="entry name" value="Ankyrin repeat-containing domain"/>
    <property type="match status" value="1"/>
</dbReference>
<accession>A0AAE1UU88</accession>
<dbReference type="InterPro" id="IPR036770">
    <property type="entry name" value="Ankyrin_rpt-contain_sf"/>
</dbReference>
<feature type="coiled-coil region" evidence="6">
    <location>
        <begin position="1254"/>
        <end position="1449"/>
    </location>
</feature>
<dbReference type="Gene3D" id="3.40.50.300">
    <property type="entry name" value="P-loop containing nucleotide triphosphate hydrolases"/>
    <property type="match status" value="3"/>
</dbReference>
<proteinExistence type="predicted"/>
<evidence type="ECO:0000259" key="9">
    <source>
        <dbReference type="PROSITE" id="PS51020"/>
    </source>
</evidence>
<name>A0AAE1UU88_9SOLA</name>
<evidence type="ECO:0000313" key="10">
    <source>
        <dbReference type="EMBL" id="KAK4337374.1"/>
    </source>
</evidence>
<keyword evidence="5" id="KW-0040">ANK repeat</keyword>
<feature type="compositionally biased region" description="Acidic residues" evidence="7">
    <location>
        <begin position="65"/>
        <end position="74"/>
    </location>
</feature>
<evidence type="ECO:0000256" key="3">
    <source>
        <dbReference type="ARBA" id="ARBA00023054"/>
    </source>
</evidence>
<dbReference type="Proteomes" id="UP001291623">
    <property type="component" value="Unassembled WGS sequence"/>
</dbReference>
<dbReference type="Gene3D" id="3.20.20.80">
    <property type="entry name" value="Glycosidases"/>
    <property type="match status" value="1"/>
</dbReference>
<dbReference type="Pfam" id="PF06468">
    <property type="entry name" value="Spond_N"/>
    <property type="match status" value="1"/>
</dbReference>
<feature type="coiled-coil region" evidence="6">
    <location>
        <begin position="1676"/>
        <end position="1738"/>
    </location>
</feature>
<feature type="region of interest" description="Disordered" evidence="7">
    <location>
        <begin position="38"/>
        <end position="76"/>
    </location>
</feature>
<dbReference type="GO" id="GO:0005576">
    <property type="term" value="C:extracellular region"/>
    <property type="evidence" value="ECO:0007669"/>
    <property type="project" value="InterPro"/>
</dbReference>
<feature type="domain" description="Chitin-binding type-2" evidence="8">
    <location>
        <begin position="76"/>
        <end position="132"/>
    </location>
</feature>
<dbReference type="EMBL" id="JAVYJV010000034">
    <property type="protein sequence ID" value="KAK4337374.1"/>
    <property type="molecule type" value="Genomic_DNA"/>
</dbReference>
<feature type="region of interest" description="Disordered" evidence="7">
    <location>
        <begin position="328"/>
        <end position="349"/>
    </location>
</feature>
<evidence type="ECO:0000313" key="11">
    <source>
        <dbReference type="Proteomes" id="UP001291623"/>
    </source>
</evidence>
<evidence type="ECO:0000256" key="6">
    <source>
        <dbReference type="SAM" id="Coils"/>
    </source>
</evidence>
<keyword evidence="2" id="KW-0067">ATP-binding</keyword>
<dbReference type="PANTHER" id="PTHR18937:SF172">
    <property type="entry name" value="STRUCTURAL MAINTENANCE OF CHROMOSOMES PROTEIN"/>
    <property type="match status" value="1"/>
</dbReference>
<dbReference type="GO" id="GO:0005524">
    <property type="term" value="F:ATP binding"/>
    <property type="evidence" value="ECO:0007669"/>
    <property type="project" value="UniProtKB-KW"/>
</dbReference>
<feature type="coiled-coil region" evidence="6">
    <location>
        <begin position="1847"/>
        <end position="1916"/>
    </location>
</feature>
<dbReference type="Pfam" id="PF06470">
    <property type="entry name" value="SMC_hinge"/>
    <property type="match status" value="1"/>
</dbReference>
<comment type="caution">
    <text evidence="10">The sequence shown here is derived from an EMBL/GenBank/DDBJ whole genome shotgun (WGS) entry which is preliminary data.</text>
</comment>
<dbReference type="Pfam" id="PF12796">
    <property type="entry name" value="Ank_2"/>
    <property type="match status" value="1"/>
</dbReference>
<dbReference type="GO" id="GO:0007076">
    <property type="term" value="P:mitotic chromosome condensation"/>
    <property type="evidence" value="ECO:0007669"/>
    <property type="project" value="TreeGrafter"/>
</dbReference>
<dbReference type="SUPFAM" id="SSF75553">
    <property type="entry name" value="Smc hinge domain"/>
    <property type="match status" value="1"/>
</dbReference>
<dbReference type="SUPFAM" id="SSF57625">
    <property type="entry name" value="Invertebrate chitin-binding proteins"/>
    <property type="match status" value="1"/>
</dbReference>
<dbReference type="InterPro" id="IPR036508">
    <property type="entry name" value="Chitin-bd_dom_sf"/>
</dbReference>
<feature type="coiled-coil region" evidence="6">
    <location>
        <begin position="1762"/>
        <end position="1803"/>
    </location>
</feature>
<evidence type="ECO:0000259" key="8">
    <source>
        <dbReference type="PROSITE" id="PS50940"/>
    </source>
</evidence>
<dbReference type="InterPro" id="IPR002110">
    <property type="entry name" value="Ankyrin_rpt"/>
</dbReference>
<keyword evidence="3 6" id="KW-0175">Coiled coil</keyword>
<evidence type="ECO:0000256" key="5">
    <source>
        <dbReference type="PROSITE-ProRule" id="PRU00023"/>
    </source>
</evidence>
<feature type="repeat" description="ANK" evidence="5">
    <location>
        <begin position="434"/>
        <end position="466"/>
    </location>
</feature>
<sequence length="2221" mass="254201">MIDDFDLFKYMLLDNLSLVTFKLDLLSQFLSETCPKEASGNQFTRTSSSSSSNKPETKPNKPRDSDDESETDTEEGFKCPKADGLYADPASCKKFYLCGAWKAYHQSCPPSLFFDDKLKFCTFKTAELKCGPIENSESDEESQKFNQENLKVCDRKNCQLPNCYCSEDGTMIPANYSDWAEEVIGLREILLKFGNGGNTAGPLTRDNIIGLRSPYIKPGGDPMYEMAHDFGLAYDSSLVTPKGNVPYWPFTWDYRQPFECSNQKQKSNKDAVSEAHENAEHGADIVENNSQIKSKLKELNEINDCDTAYESSQSSNDEETSLEIILSEVSDLTSDSDTEENEELLERKNRNSRTRKNLIEKRNEKGETPLHRACIEGNLLQVEKLIEKGHKINPRDNCGWLPIHEASNHGFTEIVELLIKHNAWINDPGGRDCDGTTPLHDACTNGHTDVIRVLLKNGANVTCVNYSNKTPLDCLIDFIKRSSNLSSYEKKDFQMLINQIRTEMKKKGYIEKKAVKRPFSSIYLSSDSSQIECDEHETSKSSKNFSPPHKSSCNRLNSSSNLRKNIEVDDFINSDTTESFKPIDHRIESLIDENNIVDDWLDDDLGLQNKSNKKTVFDAYECGFNKEKNKTNVYKPSKTKNIVNAEFKEKKNSLFEDDSNSYQDAEIVDSSSKSPLVDLIIESSSSSDSNNFENLMKTHDNNTKNNTRKRKKQTKINKFFDIQNQDDSPVIIENSKINRINEKKDITMDNDKVLIGIRLVSDSITRTSFQYNSLHKPPEIKGNFNDCLINKGSTTFKKESTKTLCEKIGVCLARKEKIVLVTSGTLGVSDTVAYSFFEERKKLRNKNEKKSIDNSDSINKLSKDKSFIQNLDKLIELKSLDVIHILPDCKVGNLKNKYRVSEDGTFDRLPYGYSMYLGDTIEDRDSTVAQVFPYCILIEGGCSSAKLAQEFIYNENHVIPVCNTGGAAAVSSTNKLKMIQSEDTTFKYPSFRIDDILNNNFDTQDDNCYLDGIYIPPPPKKPNFSGDKTGNRLVITHIENINFKSYAGRQLLGPFQKSFTSIVGPNGSGKSNGDDKFEIVPGSEFKVSRTAHKDNSSYYMIGERKTNFKEVGVVLSSHGIDLRYNRFLILQGEVEQISLMKPKGETEDDTGFLEFLEEIIGSSRLKEPIDQFFSKVQEINEVRAEKLNRVKAIQVEKDALEVLRNEAIDYLEKQNKKSYIQNDIYQINKFNNYKVYEEAKVIFDEANEIFKKEMEKVKEIIDEKNKINANLEKLKEELEKLTSGSEELNEKFKEAERKDADVRTQIKNNKNKGKKLVNEIEKEKERLEELTKEPEKLQKEIDELETKKNNLDEELKLAEEKLSIAMNSIQDDTKSLQEEKEKHEKAFAELQKDVNTDESNLKIVQSKLNLLLQSDAKEKCKLNELNSKIESLEVEIRKKEQLLKANKEQIPFSEKKISSANEQIIKIESQQKILVDQNMRLAQKLDEAKSSKNAHESKGQVLNFLMKMKKSGKLNGILGRLGDLGGIDKKYDVAISTACGQLDFIVVDTMENAKKCLQSLRENRIGTATFIGLDKMETYKSYCKPLFSGTPENVPRLFDLVQVQEECVRPAFYFALRDTLVADDLEIATRIGLGKSSKGKRWRVVTLDGKLVETSGAMTAGGRPIKGRMGTEAIISNDNDNEIREMETNLASSQEEIRNLQYKKKILDSEKNQLENDLKVLRQNLPKFEQELQRFNADFKQTKILANEQEEIVKNIKPDSQTKELQKNIEVLEKNYNRSKGKATKVEEILDELKKKIQSVIDKKVGVHKSKVDGLKKELNFVNSSVTKLVVAQKTNTRNLDKCKAKIESLDKEIDVCHETIDKLKEEMKELNEKGIKISEDYKKSLEEKDKLGLEIKKLEDEIKGLDKKENSKNMENVDKKYEMEKLLKDVEEKELNVKKWDYKIKELELHTIDGEKPEDFRILENEEIEKLNKNFLQKEISDLDKELSQLKPNFASIEEYKKKEEIYLSRIDELNEVTKLRDKLKENYDKIRLQRLCEFKEGFEIISLKLKEMYRMITMGGDAELEWVDSLDPFSEGINFTKEKKMIKTEYQIERFVKAAVRSLEYWLTNQNSMSFVICEENQALDGQPKILSRCTACDEAKYGVILTGLWSRNTHPRDFPKNAWDVAISNVVGASHSNNFHIFSNEGYATEPLRRLAEDGETKDLSQFLGNRENINSIR</sequence>
<evidence type="ECO:0000256" key="2">
    <source>
        <dbReference type="ARBA" id="ARBA00022840"/>
    </source>
</evidence>
<keyword evidence="4" id="KW-0539">Nucleus</keyword>
<dbReference type="Gene3D" id="2.60.40.2130">
    <property type="entry name" value="F-spondin domain"/>
    <property type="match status" value="1"/>
</dbReference>
<organism evidence="10 11">
    <name type="scientific">Anisodus tanguticus</name>
    <dbReference type="NCBI Taxonomy" id="243964"/>
    <lineage>
        <taxon>Eukaryota</taxon>
        <taxon>Viridiplantae</taxon>
        <taxon>Streptophyta</taxon>
        <taxon>Embryophyta</taxon>
        <taxon>Tracheophyta</taxon>
        <taxon>Spermatophyta</taxon>
        <taxon>Magnoliopsida</taxon>
        <taxon>eudicotyledons</taxon>
        <taxon>Gunneridae</taxon>
        <taxon>Pentapetalae</taxon>
        <taxon>asterids</taxon>
        <taxon>lamiids</taxon>
        <taxon>Solanales</taxon>
        <taxon>Solanaceae</taxon>
        <taxon>Solanoideae</taxon>
        <taxon>Hyoscyameae</taxon>
        <taxon>Anisodus</taxon>
    </lineage>
</organism>
<dbReference type="PANTHER" id="PTHR18937">
    <property type="entry name" value="STRUCTURAL MAINTENANCE OF CHROMOSOMES SMC FAMILY MEMBER"/>
    <property type="match status" value="1"/>
</dbReference>
<dbReference type="SMART" id="SM00968">
    <property type="entry name" value="SMC_hinge"/>
    <property type="match status" value="1"/>
</dbReference>
<protein>
    <submittedName>
        <fullName evidence="10">Uncharacterized protein</fullName>
    </submittedName>
</protein>
<evidence type="ECO:0000256" key="1">
    <source>
        <dbReference type="ARBA" id="ARBA00022741"/>
    </source>
</evidence>
<feature type="region of interest" description="Disordered" evidence="7">
    <location>
        <begin position="535"/>
        <end position="557"/>
    </location>
</feature>
<feature type="region of interest" description="Disordered" evidence="7">
    <location>
        <begin position="263"/>
        <end position="289"/>
    </location>
</feature>
<dbReference type="PROSITE" id="PS50088">
    <property type="entry name" value="ANK_REPEAT"/>
    <property type="match status" value="3"/>
</dbReference>
<dbReference type="Gene3D" id="3.20.20.370">
    <property type="entry name" value="Glycoside hydrolase/deacetylase"/>
    <property type="match status" value="1"/>
</dbReference>
<evidence type="ECO:0000256" key="7">
    <source>
        <dbReference type="SAM" id="MobiDB-lite"/>
    </source>
</evidence>
<dbReference type="PROSITE" id="PS50940">
    <property type="entry name" value="CHIT_BIND_II"/>
    <property type="match status" value="1"/>
</dbReference>
<feature type="compositionally biased region" description="Basic and acidic residues" evidence="7">
    <location>
        <begin position="267"/>
        <end position="284"/>
    </location>
</feature>
<feature type="compositionally biased region" description="Basic and acidic residues" evidence="7">
    <location>
        <begin position="55"/>
        <end position="64"/>
    </location>
</feature>
<dbReference type="InterPro" id="IPR027417">
    <property type="entry name" value="P-loop_NTPase"/>
</dbReference>
<dbReference type="SMART" id="SM00248">
    <property type="entry name" value="ANK"/>
    <property type="match status" value="3"/>
</dbReference>
<dbReference type="Gene3D" id="3.30.70.1620">
    <property type="match status" value="1"/>
</dbReference>
<keyword evidence="1" id="KW-0547">Nucleotide-binding</keyword>
<reference evidence="10" key="1">
    <citation type="submission" date="2023-12" db="EMBL/GenBank/DDBJ databases">
        <title>Genome assembly of Anisodus tanguticus.</title>
        <authorList>
            <person name="Wang Y.-J."/>
        </authorList>
    </citation>
    <scope>NUCLEOTIDE SEQUENCE</scope>
    <source>
        <strain evidence="10">KB-2021</strain>
        <tissue evidence="10">Leaf</tissue>
    </source>
</reference>
<dbReference type="InterPro" id="IPR009465">
    <property type="entry name" value="Spondin_N"/>
</dbReference>
<dbReference type="PROSITE" id="PS50297">
    <property type="entry name" value="ANK_REP_REGION"/>
    <property type="match status" value="2"/>
</dbReference>
<feature type="repeat" description="ANK" evidence="5">
    <location>
        <begin position="398"/>
        <end position="430"/>
    </location>
</feature>
<dbReference type="InterPro" id="IPR038678">
    <property type="entry name" value="Spondin_N_sf"/>
</dbReference>
<dbReference type="Pfam" id="PF01607">
    <property type="entry name" value="CBM_14"/>
    <property type="match status" value="1"/>
</dbReference>
<dbReference type="GO" id="GO:0008061">
    <property type="term" value="F:chitin binding"/>
    <property type="evidence" value="ECO:0007669"/>
    <property type="project" value="InterPro"/>
</dbReference>
<evidence type="ECO:0000256" key="4">
    <source>
        <dbReference type="ARBA" id="ARBA00023242"/>
    </source>
</evidence>
<dbReference type="SUPFAM" id="SSF52540">
    <property type="entry name" value="P-loop containing nucleoside triphosphate hydrolases"/>
    <property type="match status" value="1"/>
</dbReference>
<feature type="compositionally biased region" description="Acidic residues" evidence="7">
    <location>
        <begin position="334"/>
        <end position="343"/>
    </location>
</feature>
<keyword evidence="11" id="KW-1185">Reference proteome</keyword>